<keyword evidence="4" id="KW-1185">Reference proteome</keyword>
<gene>
    <name evidence="2" type="ordered locus">MTR_4g111910</name>
</gene>
<reference evidence="3" key="3">
    <citation type="submission" date="2015-04" db="UniProtKB">
        <authorList>
            <consortium name="EnsemblPlants"/>
        </authorList>
    </citation>
    <scope>IDENTIFICATION</scope>
    <source>
        <strain evidence="3">cv. Jemalong A17</strain>
    </source>
</reference>
<dbReference type="HOGENOM" id="CLU_1725024_0_0_1"/>
<dbReference type="AlphaFoldDB" id="G7JRZ5"/>
<protein>
    <submittedName>
        <fullName evidence="2 3">Uncharacterized protein</fullName>
    </submittedName>
</protein>
<dbReference type="EMBL" id="CM001220">
    <property type="protein sequence ID" value="AES91292.2"/>
    <property type="molecule type" value="Genomic_DNA"/>
</dbReference>
<dbReference type="EnsemblPlants" id="AES91292">
    <property type="protein sequence ID" value="AES91292"/>
    <property type="gene ID" value="MTR_4g111910"/>
</dbReference>
<proteinExistence type="predicted"/>
<feature type="compositionally biased region" description="Basic and acidic residues" evidence="1">
    <location>
        <begin position="16"/>
        <end position="39"/>
    </location>
</feature>
<evidence type="ECO:0000313" key="3">
    <source>
        <dbReference type="EnsemblPlants" id="AES91292"/>
    </source>
</evidence>
<reference evidence="2 4" key="1">
    <citation type="journal article" date="2011" name="Nature">
        <title>The Medicago genome provides insight into the evolution of rhizobial symbioses.</title>
        <authorList>
            <person name="Young N.D."/>
            <person name="Debelle F."/>
            <person name="Oldroyd G.E."/>
            <person name="Geurts R."/>
            <person name="Cannon S.B."/>
            <person name="Udvardi M.K."/>
            <person name="Benedito V.A."/>
            <person name="Mayer K.F."/>
            <person name="Gouzy J."/>
            <person name="Schoof H."/>
            <person name="Van de Peer Y."/>
            <person name="Proost S."/>
            <person name="Cook D.R."/>
            <person name="Meyers B.C."/>
            <person name="Spannagl M."/>
            <person name="Cheung F."/>
            <person name="De Mita S."/>
            <person name="Krishnakumar V."/>
            <person name="Gundlach H."/>
            <person name="Zhou S."/>
            <person name="Mudge J."/>
            <person name="Bharti A.K."/>
            <person name="Murray J.D."/>
            <person name="Naoumkina M.A."/>
            <person name="Rosen B."/>
            <person name="Silverstein K.A."/>
            <person name="Tang H."/>
            <person name="Rombauts S."/>
            <person name="Zhao P.X."/>
            <person name="Zhou P."/>
            <person name="Barbe V."/>
            <person name="Bardou P."/>
            <person name="Bechner M."/>
            <person name="Bellec A."/>
            <person name="Berger A."/>
            <person name="Berges H."/>
            <person name="Bidwell S."/>
            <person name="Bisseling T."/>
            <person name="Choisne N."/>
            <person name="Couloux A."/>
            <person name="Denny R."/>
            <person name="Deshpande S."/>
            <person name="Dai X."/>
            <person name="Doyle J.J."/>
            <person name="Dudez A.M."/>
            <person name="Farmer A.D."/>
            <person name="Fouteau S."/>
            <person name="Franken C."/>
            <person name="Gibelin C."/>
            <person name="Gish J."/>
            <person name="Goldstein S."/>
            <person name="Gonzalez A.J."/>
            <person name="Green P.J."/>
            <person name="Hallab A."/>
            <person name="Hartog M."/>
            <person name="Hua A."/>
            <person name="Humphray S.J."/>
            <person name="Jeong D.H."/>
            <person name="Jing Y."/>
            <person name="Jocker A."/>
            <person name="Kenton S.M."/>
            <person name="Kim D.J."/>
            <person name="Klee K."/>
            <person name="Lai H."/>
            <person name="Lang C."/>
            <person name="Lin S."/>
            <person name="Macmil S.L."/>
            <person name="Magdelenat G."/>
            <person name="Matthews L."/>
            <person name="McCorrison J."/>
            <person name="Monaghan E.L."/>
            <person name="Mun J.H."/>
            <person name="Najar F.Z."/>
            <person name="Nicholson C."/>
            <person name="Noirot C."/>
            <person name="O'Bleness M."/>
            <person name="Paule C.R."/>
            <person name="Poulain J."/>
            <person name="Prion F."/>
            <person name="Qin B."/>
            <person name="Qu C."/>
            <person name="Retzel E.F."/>
            <person name="Riddle C."/>
            <person name="Sallet E."/>
            <person name="Samain S."/>
            <person name="Samson N."/>
            <person name="Sanders I."/>
            <person name="Saurat O."/>
            <person name="Scarpelli C."/>
            <person name="Schiex T."/>
            <person name="Segurens B."/>
            <person name="Severin A.J."/>
            <person name="Sherrier D.J."/>
            <person name="Shi R."/>
            <person name="Sims S."/>
            <person name="Singer S.R."/>
            <person name="Sinharoy S."/>
            <person name="Sterck L."/>
            <person name="Viollet A."/>
            <person name="Wang B.B."/>
            <person name="Wang K."/>
            <person name="Wang M."/>
            <person name="Wang X."/>
            <person name="Warfsmann J."/>
            <person name="Weissenbach J."/>
            <person name="White D.D."/>
            <person name="White J.D."/>
            <person name="Wiley G.B."/>
            <person name="Wincker P."/>
            <person name="Xing Y."/>
            <person name="Yang L."/>
            <person name="Yao Z."/>
            <person name="Ying F."/>
            <person name="Zhai J."/>
            <person name="Zhou L."/>
            <person name="Zuber A."/>
            <person name="Denarie J."/>
            <person name="Dixon R.A."/>
            <person name="May G.D."/>
            <person name="Schwartz D.C."/>
            <person name="Rogers J."/>
            <person name="Quetier F."/>
            <person name="Town C.D."/>
            <person name="Roe B.A."/>
        </authorList>
    </citation>
    <scope>NUCLEOTIDE SEQUENCE [LARGE SCALE GENOMIC DNA]</scope>
    <source>
        <strain evidence="2">A17</strain>
        <strain evidence="3 4">cv. Jemalong A17</strain>
    </source>
</reference>
<dbReference type="Proteomes" id="UP000002051">
    <property type="component" value="Chromosome 4"/>
</dbReference>
<evidence type="ECO:0000313" key="4">
    <source>
        <dbReference type="Proteomes" id="UP000002051"/>
    </source>
</evidence>
<sequence>MNGKSKGYKDNTNTNTKHDESHWNSEEEAQKKILTKDDTNSTSNSKGTTQKKYHLPRYWNRVSINGGVVVNVMSFLTSKKPGKNMEDLIPTNMKMASFTGEKSNALWSSYSRCCGGTKGSEICLLCHGRLFPPPQPSPIRVHKEYKGVLGAS</sequence>
<accession>G7JRZ5</accession>
<accession>A0A0C3X4X0</accession>
<evidence type="ECO:0000313" key="2">
    <source>
        <dbReference type="EMBL" id="AES91292.2"/>
    </source>
</evidence>
<dbReference type="PaxDb" id="3880-AES91292"/>
<name>G7JRZ5_MEDTR</name>
<evidence type="ECO:0000256" key="1">
    <source>
        <dbReference type="SAM" id="MobiDB-lite"/>
    </source>
</evidence>
<organism evidence="2 4">
    <name type="scientific">Medicago truncatula</name>
    <name type="common">Barrel medic</name>
    <name type="synonym">Medicago tribuloides</name>
    <dbReference type="NCBI Taxonomy" id="3880"/>
    <lineage>
        <taxon>Eukaryota</taxon>
        <taxon>Viridiplantae</taxon>
        <taxon>Streptophyta</taxon>
        <taxon>Embryophyta</taxon>
        <taxon>Tracheophyta</taxon>
        <taxon>Spermatophyta</taxon>
        <taxon>Magnoliopsida</taxon>
        <taxon>eudicotyledons</taxon>
        <taxon>Gunneridae</taxon>
        <taxon>Pentapetalae</taxon>
        <taxon>rosids</taxon>
        <taxon>fabids</taxon>
        <taxon>Fabales</taxon>
        <taxon>Fabaceae</taxon>
        <taxon>Papilionoideae</taxon>
        <taxon>50 kb inversion clade</taxon>
        <taxon>NPAAA clade</taxon>
        <taxon>Hologalegina</taxon>
        <taxon>IRL clade</taxon>
        <taxon>Trifolieae</taxon>
        <taxon>Medicago</taxon>
    </lineage>
</organism>
<reference evidence="2 4" key="2">
    <citation type="journal article" date="2014" name="BMC Genomics">
        <title>An improved genome release (version Mt4.0) for the model legume Medicago truncatula.</title>
        <authorList>
            <person name="Tang H."/>
            <person name="Krishnakumar V."/>
            <person name="Bidwell S."/>
            <person name="Rosen B."/>
            <person name="Chan A."/>
            <person name="Zhou S."/>
            <person name="Gentzbittel L."/>
            <person name="Childs K.L."/>
            <person name="Yandell M."/>
            <person name="Gundlach H."/>
            <person name="Mayer K.F."/>
            <person name="Schwartz D.C."/>
            <person name="Town C.D."/>
        </authorList>
    </citation>
    <scope>GENOME REANNOTATION</scope>
    <source>
        <strain evidence="3 4">cv. Jemalong A17</strain>
    </source>
</reference>
<feature type="region of interest" description="Disordered" evidence="1">
    <location>
        <begin position="1"/>
        <end position="51"/>
    </location>
</feature>